<dbReference type="Pfam" id="PF01145">
    <property type="entry name" value="Band_7"/>
    <property type="match status" value="1"/>
</dbReference>
<dbReference type="SMART" id="SM00244">
    <property type="entry name" value="PHB"/>
    <property type="match status" value="1"/>
</dbReference>
<keyword evidence="3 7" id="KW-0812">Transmembrane</keyword>
<dbReference type="PANTHER" id="PTHR42911:SF1">
    <property type="entry name" value="MODULATOR OF FTSH PROTEASE HFLC"/>
    <property type="match status" value="1"/>
</dbReference>
<comment type="similarity">
    <text evidence="2 6">Belongs to the band 7/mec-2 family. HflC subfamily.</text>
</comment>
<evidence type="ECO:0000256" key="2">
    <source>
        <dbReference type="ARBA" id="ARBA00007862"/>
    </source>
</evidence>
<gene>
    <name evidence="9" type="ordered locus">Spiaf_1713</name>
</gene>
<dbReference type="OrthoDB" id="9809197at2"/>
<evidence type="ECO:0000256" key="4">
    <source>
        <dbReference type="ARBA" id="ARBA00022989"/>
    </source>
</evidence>
<accession>H9UJS7</accession>
<name>H9UJS7_SPIAZ</name>
<evidence type="ECO:0000313" key="10">
    <source>
        <dbReference type="Proteomes" id="UP000007383"/>
    </source>
</evidence>
<evidence type="ECO:0000259" key="8">
    <source>
        <dbReference type="SMART" id="SM00244"/>
    </source>
</evidence>
<evidence type="ECO:0000256" key="7">
    <source>
        <dbReference type="SAM" id="Phobius"/>
    </source>
</evidence>
<dbReference type="HOGENOM" id="CLU_059167_1_1_12"/>
<keyword evidence="5 7" id="KW-0472">Membrane</keyword>
<dbReference type="Proteomes" id="UP000007383">
    <property type="component" value="Chromosome"/>
</dbReference>
<feature type="domain" description="Band 7" evidence="8">
    <location>
        <begin position="24"/>
        <end position="233"/>
    </location>
</feature>
<dbReference type="EMBL" id="CP003282">
    <property type="protein sequence ID" value="AFG37770.1"/>
    <property type="molecule type" value="Genomic_DNA"/>
</dbReference>
<protein>
    <recommendedName>
        <fullName evidence="6">Protein HflC</fullName>
    </recommendedName>
</protein>
<comment type="subcellular location">
    <subcellularLocation>
        <location evidence="1">Membrane</location>
        <topology evidence="1">Single-pass membrane protein</topology>
    </subcellularLocation>
</comment>
<dbReference type="RefSeq" id="WP_014455753.1">
    <property type="nucleotide sequence ID" value="NC_017098.1"/>
</dbReference>
<evidence type="ECO:0000256" key="1">
    <source>
        <dbReference type="ARBA" id="ARBA00004167"/>
    </source>
</evidence>
<comment type="function">
    <text evidence="6">HflC and HflK could regulate a protease.</text>
</comment>
<evidence type="ECO:0000256" key="6">
    <source>
        <dbReference type="PIRNR" id="PIRNR005651"/>
    </source>
</evidence>
<feature type="transmembrane region" description="Helical" evidence="7">
    <location>
        <begin position="7"/>
        <end position="29"/>
    </location>
</feature>
<dbReference type="GO" id="GO:0016020">
    <property type="term" value="C:membrane"/>
    <property type="evidence" value="ECO:0007669"/>
    <property type="project" value="UniProtKB-SubCell"/>
</dbReference>
<evidence type="ECO:0000313" key="9">
    <source>
        <dbReference type="EMBL" id="AFG37770.1"/>
    </source>
</evidence>
<dbReference type="InterPro" id="IPR001107">
    <property type="entry name" value="Band_7"/>
</dbReference>
<dbReference type="PATRIC" id="fig|889378.3.peg.1699"/>
<dbReference type="KEGG" id="sfc:Spiaf_1713"/>
<evidence type="ECO:0000256" key="3">
    <source>
        <dbReference type="ARBA" id="ARBA00022692"/>
    </source>
</evidence>
<dbReference type="CDD" id="cd03405">
    <property type="entry name" value="SPFH_HflC"/>
    <property type="match status" value="1"/>
</dbReference>
<reference evidence="10" key="1">
    <citation type="journal article" date="2013" name="Stand. Genomic Sci.">
        <title>Complete genome sequence of the halophilic bacterium Spirochaeta africana type strain (Z-7692(T)) from the alkaline Lake Magadi in the East African Rift.</title>
        <authorList>
            <person name="Liolos K."/>
            <person name="Abt B."/>
            <person name="Scheuner C."/>
            <person name="Teshima H."/>
            <person name="Held B."/>
            <person name="Lapidus A."/>
            <person name="Nolan M."/>
            <person name="Lucas S."/>
            <person name="Deshpande S."/>
            <person name="Cheng J.F."/>
            <person name="Tapia R."/>
            <person name="Goodwin L.A."/>
            <person name="Pitluck S."/>
            <person name="Pagani I."/>
            <person name="Ivanova N."/>
            <person name="Mavromatis K."/>
            <person name="Mikhailova N."/>
            <person name="Huntemann M."/>
            <person name="Pati A."/>
            <person name="Chen A."/>
            <person name="Palaniappan K."/>
            <person name="Land M."/>
            <person name="Rohde M."/>
            <person name="Tindall B.J."/>
            <person name="Detter J.C."/>
            <person name="Goker M."/>
            <person name="Bristow J."/>
            <person name="Eisen J.A."/>
            <person name="Markowitz V."/>
            <person name="Hugenholtz P."/>
            <person name="Woyke T."/>
            <person name="Klenk H.P."/>
            <person name="Kyrpides N.C."/>
        </authorList>
    </citation>
    <scope>NUCLEOTIDE SEQUENCE</scope>
    <source>
        <strain evidence="10">ATCC 700263 / DSM 8902 / Z-7692</strain>
    </source>
</reference>
<keyword evidence="10" id="KW-1185">Reference proteome</keyword>
<sequence length="335" mass="38612">MKNNRVITALVIIAVVIGVFLILGPFYIVSEGEQAVLIRFGQIVQVERDAGLKLKTPVIDNVHRFPKKIMSWDGEPQRIPTSENQFIWVDTTARWRIEDPERFYERITTIPAAFGRLDDVIDSAVRAVIAENSIAEAVRSSNRINEQDAEELIGADATQIEGDIEEDSFRELLDMIAFDVQHDRINKGRRQLSQEMLDNSRDDVADFGIELIDVVIRQIRYSDDLTEAVFNRMISEREQIAEAYRSYGDGRREELLGQLERERETILSTAEAQAQEIRAIADGEAARIYNQAYGQDQGFFELWRSLESYRRTMPNMNKILSTDMDYFRYLYNPEG</sequence>
<organism evidence="9 10">
    <name type="scientific">Spirochaeta africana (strain ATCC 700263 / DSM 8902 / Z-7692)</name>
    <dbReference type="NCBI Taxonomy" id="889378"/>
    <lineage>
        <taxon>Bacteria</taxon>
        <taxon>Pseudomonadati</taxon>
        <taxon>Spirochaetota</taxon>
        <taxon>Spirochaetia</taxon>
        <taxon>Spirochaetales</taxon>
        <taxon>Spirochaetaceae</taxon>
        <taxon>Spirochaeta</taxon>
    </lineage>
</organism>
<proteinExistence type="inferred from homology"/>
<dbReference type="Gene3D" id="3.30.479.30">
    <property type="entry name" value="Band 7 domain"/>
    <property type="match status" value="1"/>
</dbReference>
<dbReference type="AlphaFoldDB" id="H9UJS7"/>
<dbReference type="SUPFAM" id="SSF117892">
    <property type="entry name" value="Band 7/SPFH domain"/>
    <property type="match status" value="2"/>
</dbReference>
<dbReference type="PANTHER" id="PTHR42911">
    <property type="entry name" value="MODULATOR OF FTSH PROTEASE HFLC"/>
    <property type="match status" value="1"/>
</dbReference>
<evidence type="ECO:0000256" key="5">
    <source>
        <dbReference type="ARBA" id="ARBA00023136"/>
    </source>
</evidence>
<dbReference type="STRING" id="889378.Spiaf_1713"/>
<dbReference type="InterPro" id="IPR036013">
    <property type="entry name" value="Band_7/SPFH_dom_sf"/>
</dbReference>
<dbReference type="eggNOG" id="COG0330">
    <property type="taxonomic scope" value="Bacteria"/>
</dbReference>
<dbReference type="InterPro" id="IPR010200">
    <property type="entry name" value="HflC"/>
</dbReference>
<keyword evidence="4 7" id="KW-1133">Transmembrane helix</keyword>
<dbReference type="NCBIfam" id="TIGR01932">
    <property type="entry name" value="hflC"/>
    <property type="match status" value="1"/>
</dbReference>
<dbReference type="PIRSF" id="PIRSF005651">
    <property type="entry name" value="HflC"/>
    <property type="match status" value="1"/>
</dbReference>
<dbReference type="MEROPS" id="I87.001"/>